<reference evidence="1" key="2">
    <citation type="journal article" date="2015" name="Fish Shellfish Immunol.">
        <title>Early steps in the European eel (Anguilla anguilla)-Vibrio vulnificus interaction in the gills: Role of the RtxA13 toxin.</title>
        <authorList>
            <person name="Callol A."/>
            <person name="Pajuelo D."/>
            <person name="Ebbesson L."/>
            <person name="Teles M."/>
            <person name="MacKenzie S."/>
            <person name="Amaro C."/>
        </authorList>
    </citation>
    <scope>NUCLEOTIDE SEQUENCE</scope>
</reference>
<name>A0A0E9TLV8_ANGAN</name>
<reference evidence="1" key="1">
    <citation type="submission" date="2014-11" db="EMBL/GenBank/DDBJ databases">
        <authorList>
            <person name="Amaro Gonzalez C."/>
        </authorList>
    </citation>
    <scope>NUCLEOTIDE SEQUENCE</scope>
</reference>
<protein>
    <submittedName>
        <fullName evidence="1">Uncharacterized protein</fullName>
    </submittedName>
</protein>
<sequence>MSKCRQNVDLFSLWGFTNICYPHMNAQAGAGVKHPSKVIIIEVNHATHKIKGVSEVAGEKGLFEPPPPMTEYTLIIKQQ</sequence>
<dbReference type="EMBL" id="GBXM01053981">
    <property type="protein sequence ID" value="JAH54596.1"/>
    <property type="molecule type" value="Transcribed_RNA"/>
</dbReference>
<evidence type="ECO:0000313" key="1">
    <source>
        <dbReference type="EMBL" id="JAH54596.1"/>
    </source>
</evidence>
<proteinExistence type="predicted"/>
<organism evidence="1">
    <name type="scientific">Anguilla anguilla</name>
    <name type="common">European freshwater eel</name>
    <name type="synonym">Muraena anguilla</name>
    <dbReference type="NCBI Taxonomy" id="7936"/>
    <lineage>
        <taxon>Eukaryota</taxon>
        <taxon>Metazoa</taxon>
        <taxon>Chordata</taxon>
        <taxon>Craniata</taxon>
        <taxon>Vertebrata</taxon>
        <taxon>Euteleostomi</taxon>
        <taxon>Actinopterygii</taxon>
        <taxon>Neopterygii</taxon>
        <taxon>Teleostei</taxon>
        <taxon>Anguilliformes</taxon>
        <taxon>Anguillidae</taxon>
        <taxon>Anguilla</taxon>
    </lineage>
</organism>
<accession>A0A0E9TLV8</accession>
<dbReference type="AlphaFoldDB" id="A0A0E9TLV8"/>